<sequence length="261" mass="28378">MQVVSVSSLKGGVGKTTVTLGLASAAFAKGLRTLVIDMDPQSDVSAALASRSSHGYSVDSVLNNTSSSVVRQAVVPSSWTGPNDVPVHIMMGSPSVSAHDKPTPTKQELWKLEEALATIESQYDLVLIDCPPSFNGLTQTAWTAADSVVIIAEPGLFSVTAVHRTLLALQAMRLKMSPRLRTAGVIINRFRPDSPEHLFRLEEMKQLFGDHILEPILDETLTLQQSTGAAVPIHRWPGETAQTIARYFDRLLKKVLVEERV</sequence>
<name>A0A6J6JEK2_9ZZZZ</name>
<accession>A0A6J6JEK2</accession>
<reference evidence="2" key="1">
    <citation type="submission" date="2020-05" db="EMBL/GenBank/DDBJ databases">
        <authorList>
            <person name="Chiriac C."/>
            <person name="Salcher M."/>
            <person name="Ghai R."/>
            <person name="Kavagutti S V."/>
        </authorList>
    </citation>
    <scope>NUCLEOTIDE SEQUENCE</scope>
</reference>
<evidence type="ECO:0000259" key="1">
    <source>
        <dbReference type="Pfam" id="PF13614"/>
    </source>
</evidence>
<dbReference type="AlphaFoldDB" id="A0A6J6JEK2"/>
<dbReference type="EMBL" id="CAEZVJ010000134">
    <property type="protein sequence ID" value="CAB4635095.1"/>
    <property type="molecule type" value="Genomic_DNA"/>
</dbReference>
<dbReference type="InterPro" id="IPR050678">
    <property type="entry name" value="DNA_Partitioning_ATPase"/>
</dbReference>
<evidence type="ECO:0000313" key="3">
    <source>
        <dbReference type="EMBL" id="CAB4876552.1"/>
    </source>
</evidence>
<proteinExistence type="predicted"/>
<gene>
    <name evidence="2" type="ORF">UFOPK1961_01017</name>
    <name evidence="3" type="ORF">UFOPK3364_01046</name>
</gene>
<dbReference type="PANTHER" id="PTHR13696">
    <property type="entry name" value="P-LOOP CONTAINING NUCLEOSIDE TRIPHOSPHATE HYDROLASE"/>
    <property type="match status" value="1"/>
</dbReference>
<organism evidence="2">
    <name type="scientific">freshwater metagenome</name>
    <dbReference type="NCBI Taxonomy" id="449393"/>
    <lineage>
        <taxon>unclassified sequences</taxon>
        <taxon>metagenomes</taxon>
        <taxon>ecological metagenomes</taxon>
    </lineage>
</organism>
<dbReference type="PANTHER" id="PTHR13696:SF99">
    <property type="entry name" value="COBYRINIC ACID AC-DIAMIDE SYNTHASE"/>
    <property type="match status" value="1"/>
</dbReference>
<dbReference type="InterPro" id="IPR025669">
    <property type="entry name" value="AAA_dom"/>
</dbReference>
<dbReference type="InterPro" id="IPR027417">
    <property type="entry name" value="P-loop_NTPase"/>
</dbReference>
<dbReference type="Gene3D" id="3.40.50.300">
    <property type="entry name" value="P-loop containing nucleotide triphosphate hydrolases"/>
    <property type="match status" value="1"/>
</dbReference>
<dbReference type="CDD" id="cd02042">
    <property type="entry name" value="ParAB_family"/>
    <property type="match status" value="1"/>
</dbReference>
<dbReference type="Pfam" id="PF13614">
    <property type="entry name" value="AAA_31"/>
    <property type="match status" value="1"/>
</dbReference>
<dbReference type="SUPFAM" id="SSF52540">
    <property type="entry name" value="P-loop containing nucleoside triphosphate hydrolases"/>
    <property type="match status" value="1"/>
</dbReference>
<evidence type="ECO:0000313" key="2">
    <source>
        <dbReference type="EMBL" id="CAB4635095.1"/>
    </source>
</evidence>
<dbReference type="EMBL" id="CAFBLO010000127">
    <property type="protein sequence ID" value="CAB4876552.1"/>
    <property type="molecule type" value="Genomic_DNA"/>
</dbReference>
<feature type="domain" description="AAA" evidence="1">
    <location>
        <begin position="1"/>
        <end position="180"/>
    </location>
</feature>
<protein>
    <submittedName>
        <fullName evidence="2">Unannotated protein</fullName>
    </submittedName>
</protein>